<evidence type="ECO:0000256" key="3">
    <source>
        <dbReference type="ARBA" id="ARBA00022917"/>
    </source>
</evidence>
<dbReference type="Gene3D" id="3.40.50.10470">
    <property type="entry name" value="Translation initiation factor eif-2b, domain 2"/>
    <property type="match status" value="1"/>
</dbReference>
<dbReference type="PANTHER" id="PTHR45860:SF1">
    <property type="entry name" value="TRANSLATION INITIATION FACTOR EIF-2B SUBUNIT ALPHA"/>
    <property type="match status" value="1"/>
</dbReference>
<dbReference type="InterPro" id="IPR051501">
    <property type="entry name" value="eIF2B_alpha/beta/delta"/>
</dbReference>
<organism evidence="5 6">
    <name type="scientific">Desulfocicer vacuolatum DSM 3385</name>
    <dbReference type="NCBI Taxonomy" id="1121400"/>
    <lineage>
        <taxon>Bacteria</taxon>
        <taxon>Pseudomonadati</taxon>
        <taxon>Thermodesulfobacteriota</taxon>
        <taxon>Desulfobacteria</taxon>
        <taxon>Desulfobacterales</taxon>
        <taxon>Desulfobacteraceae</taxon>
        <taxon>Desulfocicer</taxon>
    </lineage>
</organism>
<keyword evidence="2 5" id="KW-0396">Initiation factor</keyword>
<dbReference type="EMBL" id="FWXY01000002">
    <property type="protein sequence ID" value="SMC41886.1"/>
    <property type="molecule type" value="Genomic_DNA"/>
</dbReference>
<dbReference type="Proteomes" id="UP000192418">
    <property type="component" value="Unassembled WGS sequence"/>
</dbReference>
<dbReference type="STRING" id="1121400.SAMN02746065_10231"/>
<evidence type="ECO:0000313" key="5">
    <source>
        <dbReference type="EMBL" id="SMC41886.1"/>
    </source>
</evidence>
<keyword evidence="6" id="KW-1185">Reference proteome</keyword>
<dbReference type="PANTHER" id="PTHR45860">
    <property type="entry name" value="TRANSLATION INITIATION FACTOR EIF-2B SUBUNIT ALPHA"/>
    <property type="match status" value="1"/>
</dbReference>
<protein>
    <submittedName>
        <fullName evidence="5">Translation initiation factor 2B subunit, eIF-2B alpha/beta/delta family</fullName>
    </submittedName>
</protein>
<dbReference type="Pfam" id="PF01008">
    <property type="entry name" value="IF-2B"/>
    <property type="match status" value="1"/>
</dbReference>
<evidence type="ECO:0000256" key="1">
    <source>
        <dbReference type="ARBA" id="ARBA00007251"/>
    </source>
</evidence>
<dbReference type="AlphaFoldDB" id="A0A1W1Z0G8"/>
<keyword evidence="3" id="KW-0648">Protein biosynthesis</keyword>
<accession>A0A1W1Z0G8</accession>
<dbReference type="RefSeq" id="WP_170923666.1">
    <property type="nucleotide sequence ID" value="NZ_FWXY01000002.1"/>
</dbReference>
<name>A0A1W1Z0G8_9BACT</name>
<dbReference type="InterPro" id="IPR037171">
    <property type="entry name" value="NagB/RpiA_transferase-like"/>
</dbReference>
<dbReference type="InterPro" id="IPR000649">
    <property type="entry name" value="IF-2B-related"/>
</dbReference>
<evidence type="ECO:0000313" key="6">
    <source>
        <dbReference type="Proteomes" id="UP000192418"/>
    </source>
</evidence>
<comment type="similarity">
    <text evidence="1 4">Belongs to the eIF-2B alpha/beta/delta subunits family.</text>
</comment>
<dbReference type="SUPFAM" id="SSF100950">
    <property type="entry name" value="NagB/RpiA/CoA transferase-like"/>
    <property type="match status" value="1"/>
</dbReference>
<reference evidence="5 6" key="1">
    <citation type="submission" date="2017-04" db="EMBL/GenBank/DDBJ databases">
        <authorList>
            <person name="Afonso C.L."/>
            <person name="Miller P.J."/>
            <person name="Scott M.A."/>
            <person name="Spackman E."/>
            <person name="Goraichik I."/>
            <person name="Dimitrov K.M."/>
            <person name="Suarez D.L."/>
            <person name="Swayne D.E."/>
        </authorList>
    </citation>
    <scope>NUCLEOTIDE SEQUENCE [LARGE SCALE GENOMIC DNA]</scope>
    <source>
        <strain evidence="5 6">DSM 3385</strain>
    </source>
</reference>
<dbReference type="InterPro" id="IPR042529">
    <property type="entry name" value="IF_2B-like_C"/>
</dbReference>
<gene>
    <name evidence="5" type="ORF">SAMN02746065_10231</name>
</gene>
<proteinExistence type="inferred from homology"/>
<sequence length="294" mass="33367">MNDKNRQNMYKLLRELGDVQGIARMTVLSLNSFIESIRQLQCTKQELQPLYFELAEALKSSQPKIIPLIHLLEQFEEEMEAVMTPEKSLEEIRETAIKSLEDKIRQFQDNAAKVTENGLKFINNHDVVIVHSASSVVTDILVQAKEKWNKRFEVVILEHNRDRTRQIIQALRDNDIDHIVTPAYDLSHHIDRATKMFVGALTITSDRKIVAPSGTAGTVSLCHLNGIPVHLFANTLHYSHRTSTDQYIYEAEEDTHSANMDFSITSHSHDLVSLDLINHIVTENGETSKDATAG</sequence>
<dbReference type="GO" id="GO:0003743">
    <property type="term" value="F:translation initiation factor activity"/>
    <property type="evidence" value="ECO:0007669"/>
    <property type="project" value="UniProtKB-KW"/>
</dbReference>
<evidence type="ECO:0000256" key="4">
    <source>
        <dbReference type="RuleBase" id="RU003814"/>
    </source>
</evidence>
<dbReference type="GO" id="GO:0005085">
    <property type="term" value="F:guanyl-nucleotide exchange factor activity"/>
    <property type="evidence" value="ECO:0007669"/>
    <property type="project" value="TreeGrafter"/>
</dbReference>
<evidence type="ECO:0000256" key="2">
    <source>
        <dbReference type="ARBA" id="ARBA00022540"/>
    </source>
</evidence>